<evidence type="ECO:0000256" key="1">
    <source>
        <dbReference type="ARBA" id="ARBA00004196"/>
    </source>
</evidence>
<dbReference type="Gene3D" id="1.10.287.470">
    <property type="entry name" value="Helix hairpin bin"/>
    <property type="match status" value="1"/>
</dbReference>
<proteinExistence type="inferred from homology"/>
<dbReference type="Pfam" id="PF25954">
    <property type="entry name" value="Beta-barrel_RND_2"/>
    <property type="match status" value="1"/>
</dbReference>
<protein>
    <submittedName>
        <fullName evidence="7">Uncharacterized protein</fullName>
    </submittedName>
</protein>
<dbReference type="PROSITE" id="PS51257">
    <property type="entry name" value="PROKAR_LIPOPROTEIN"/>
    <property type="match status" value="1"/>
</dbReference>
<dbReference type="Pfam" id="PF25917">
    <property type="entry name" value="BSH_RND"/>
    <property type="match status" value="1"/>
</dbReference>
<dbReference type="InterPro" id="IPR058625">
    <property type="entry name" value="MdtA-like_BSH"/>
</dbReference>
<dbReference type="EMBL" id="FLUM01000001">
    <property type="protein sequence ID" value="SBV97475.1"/>
    <property type="molecule type" value="Genomic_DNA"/>
</dbReference>
<accession>A0A212JE00</accession>
<dbReference type="AlphaFoldDB" id="A0A212JE00"/>
<sequence length="351" mass="38367">MNKLVLRQCIYGVLLIGTVACSANKEDKNEERRVPVKIQEVSSMNNSYKQEYIGSVEGENAVDISFQTGGNIEQIYFQEGQAVQKGQLLARLNTISLQSMYDASKAALNRAQDAYNRLTVLHDNNSLPEIQYVEVKTALEQAQSAERIARKGLSDCNLYAPFSGIVSKRYLDAGANVMPGSPVYNLVTINTVKVKIAIPEREISALRVGQACTIKISALDDSSFDGKIVEKGISAHPVSHTYDIKVQIVNKDSRIMPGMVCKAYLSNDRTSTGNKFSDIVVPLKSVQLDASGKHFVWLKDSQDKAVYKEVVLGKLIGNGVTIVGGLKDGDELITEGYQNISPGSVVEVTNK</sequence>
<comment type="similarity">
    <text evidence="2">Belongs to the membrane fusion protein (MFP) (TC 8.A.1) family.</text>
</comment>
<feature type="domain" description="Multidrug resistance protein MdtA-like C-terminal permuted SH3" evidence="6">
    <location>
        <begin position="279"/>
        <end position="338"/>
    </location>
</feature>
<dbReference type="SUPFAM" id="SSF111369">
    <property type="entry name" value="HlyD-like secretion proteins"/>
    <property type="match status" value="1"/>
</dbReference>
<dbReference type="InterPro" id="IPR058792">
    <property type="entry name" value="Beta-barrel_RND_2"/>
</dbReference>
<evidence type="ECO:0000259" key="4">
    <source>
        <dbReference type="Pfam" id="PF25917"/>
    </source>
</evidence>
<organism evidence="7">
    <name type="scientific">uncultured Dysgonomonas sp</name>
    <dbReference type="NCBI Taxonomy" id="206096"/>
    <lineage>
        <taxon>Bacteria</taxon>
        <taxon>Pseudomonadati</taxon>
        <taxon>Bacteroidota</taxon>
        <taxon>Bacteroidia</taxon>
        <taxon>Bacteroidales</taxon>
        <taxon>Dysgonomonadaceae</taxon>
        <taxon>Dysgonomonas</taxon>
        <taxon>environmental samples</taxon>
    </lineage>
</organism>
<name>A0A212JE00_9BACT</name>
<dbReference type="GO" id="GO:0015562">
    <property type="term" value="F:efflux transmembrane transporter activity"/>
    <property type="evidence" value="ECO:0007669"/>
    <property type="project" value="TreeGrafter"/>
</dbReference>
<evidence type="ECO:0000256" key="2">
    <source>
        <dbReference type="ARBA" id="ARBA00009477"/>
    </source>
</evidence>
<gene>
    <name evidence="7" type="ORF">KL86DYS1_11920</name>
</gene>
<evidence type="ECO:0000256" key="3">
    <source>
        <dbReference type="ARBA" id="ARBA00022448"/>
    </source>
</evidence>
<dbReference type="RefSeq" id="WP_296940270.1">
    <property type="nucleotide sequence ID" value="NZ_LT599032.1"/>
</dbReference>
<dbReference type="Gene3D" id="2.40.420.20">
    <property type="match status" value="1"/>
</dbReference>
<dbReference type="Gene3D" id="2.40.30.170">
    <property type="match status" value="1"/>
</dbReference>
<evidence type="ECO:0000259" key="5">
    <source>
        <dbReference type="Pfam" id="PF25954"/>
    </source>
</evidence>
<feature type="domain" description="Multidrug resistance protein MdtA-like barrel-sandwich hybrid" evidence="4">
    <location>
        <begin position="60"/>
        <end position="188"/>
    </location>
</feature>
<evidence type="ECO:0000259" key="6">
    <source>
        <dbReference type="Pfam" id="PF25967"/>
    </source>
</evidence>
<evidence type="ECO:0000313" key="7">
    <source>
        <dbReference type="EMBL" id="SBV97475.1"/>
    </source>
</evidence>
<dbReference type="Pfam" id="PF25967">
    <property type="entry name" value="RND-MFP_C"/>
    <property type="match status" value="1"/>
</dbReference>
<dbReference type="PANTHER" id="PTHR30469">
    <property type="entry name" value="MULTIDRUG RESISTANCE PROTEIN MDTA"/>
    <property type="match status" value="1"/>
</dbReference>
<dbReference type="InterPro" id="IPR058627">
    <property type="entry name" value="MdtA-like_C"/>
</dbReference>
<dbReference type="Gene3D" id="2.40.50.100">
    <property type="match status" value="1"/>
</dbReference>
<dbReference type="GO" id="GO:1990281">
    <property type="term" value="C:efflux pump complex"/>
    <property type="evidence" value="ECO:0007669"/>
    <property type="project" value="TreeGrafter"/>
</dbReference>
<keyword evidence="3" id="KW-0813">Transport</keyword>
<feature type="domain" description="CusB-like beta-barrel" evidence="5">
    <location>
        <begin position="194"/>
        <end position="267"/>
    </location>
</feature>
<reference evidence="7" key="1">
    <citation type="submission" date="2016-04" db="EMBL/GenBank/DDBJ databases">
        <authorList>
            <person name="Evans L.H."/>
            <person name="Alamgir A."/>
            <person name="Owens N."/>
            <person name="Weber N.D."/>
            <person name="Virtaneva K."/>
            <person name="Barbian K."/>
            <person name="Babar A."/>
            <person name="Rosenke K."/>
        </authorList>
    </citation>
    <scope>NUCLEOTIDE SEQUENCE</scope>
    <source>
        <strain evidence="7">86-1</strain>
    </source>
</reference>
<dbReference type="NCBIfam" id="TIGR01730">
    <property type="entry name" value="RND_mfp"/>
    <property type="match status" value="1"/>
</dbReference>
<comment type="subcellular location">
    <subcellularLocation>
        <location evidence="1">Cell envelope</location>
    </subcellularLocation>
</comment>
<dbReference type="InterPro" id="IPR006143">
    <property type="entry name" value="RND_pump_MFP"/>
</dbReference>